<dbReference type="Proteomes" id="UP000565455">
    <property type="component" value="Unassembled WGS sequence"/>
</dbReference>
<name>A0ABR6DDN1_9HYPH</name>
<dbReference type="GeneID" id="96604970"/>
<dbReference type="EMBL" id="JACJIM010000005">
    <property type="protein sequence ID" value="MBA9063895.1"/>
    <property type="molecule type" value="Genomic_DNA"/>
</dbReference>
<protein>
    <recommendedName>
        <fullName evidence="3">HK97 gp10 family phage protein</fullName>
    </recommendedName>
</protein>
<sequence length="137" mass="14588">MAQDFALNIAAWCEKSADRADLVLRKVALDIGARVVLRSPVDTGRFRANWQYGVGRPNTATLVAADKSGQSSIARIAAGVATARLGDVIYISNALPYALRLETGWSKQAPAGMVGLTVTEFQSAIDRAVAAAQAERR</sequence>
<keyword evidence="2" id="KW-1185">Reference proteome</keyword>
<evidence type="ECO:0000313" key="1">
    <source>
        <dbReference type="EMBL" id="MBA9063895.1"/>
    </source>
</evidence>
<comment type="caution">
    <text evidence="1">The sequence shown here is derived from an EMBL/GenBank/DDBJ whole genome shotgun (WGS) entry which is preliminary data.</text>
</comment>
<dbReference type="RefSeq" id="WP_182592394.1">
    <property type="nucleotide sequence ID" value="NZ_JACJIM010000005.1"/>
</dbReference>
<reference evidence="1 2" key="1">
    <citation type="submission" date="2020-08" db="EMBL/GenBank/DDBJ databases">
        <title>Genomic Encyclopedia of Type Strains, Phase IV (KMG-IV): sequencing the most valuable type-strain genomes for metagenomic binning, comparative biology and taxonomic classification.</title>
        <authorList>
            <person name="Goeker M."/>
        </authorList>
    </citation>
    <scope>NUCLEOTIDE SEQUENCE [LARGE SCALE GENOMIC DNA]</scope>
    <source>
        <strain evidence="1 2">DSM 5686</strain>
    </source>
</reference>
<evidence type="ECO:0008006" key="3">
    <source>
        <dbReference type="Google" id="ProtNLM"/>
    </source>
</evidence>
<proteinExistence type="predicted"/>
<gene>
    <name evidence="1" type="ORF">GGQ91_003296</name>
</gene>
<organism evidence="1 2">
    <name type="scientific">Methylobacterium fujisawaense</name>
    <dbReference type="NCBI Taxonomy" id="107400"/>
    <lineage>
        <taxon>Bacteria</taxon>
        <taxon>Pseudomonadati</taxon>
        <taxon>Pseudomonadota</taxon>
        <taxon>Alphaproteobacteria</taxon>
        <taxon>Hyphomicrobiales</taxon>
        <taxon>Methylobacteriaceae</taxon>
        <taxon>Methylobacterium</taxon>
    </lineage>
</organism>
<evidence type="ECO:0000313" key="2">
    <source>
        <dbReference type="Proteomes" id="UP000565455"/>
    </source>
</evidence>
<accession>A0ABR6DDN1</accession>